<dbReference type="EMBL" id="AVOT02122596">
    <property type="protein sequence ID" value="MBW0586001.1"/>
    <property type="molecule type" value="Genomic_DNA"/>
</dbReference>
<keyword evidence="3" id="KW-1185">Reference proteome</keyword>
<comment type="caution">
    <text evidence="2">The sequence shown here is derived from an EMBL/GenBank/DDBJ whole genome shotgun (WGS) entry which is preliminary data.</text>
</comment>
<name>A0A9Q3KTP6_9BASI</name>
<evidence type="ECO:0000313" key="3">
    <source>
        <dbReference type="Proteomes" id="UP000765509"/>
    </source>
</evidence>
<evidence type="ECO:0000256" key="1">
    <source>
        <dbReference type="SAM" id="MobiDB-lite"/>
    </source>
</evidence>
<feature type="region of interest" description="Disordered" evidence="1">
    <location>
        <begin position="1"/>
        <end position="33"/>
    </location>
</feature>
<accession>A0A9Q3KTP6</accession>
<evidence type="ECO:0000313" key="2">
    <source>
        <dbReference type="EMBL" id="MBW0586001.1"/>
    </source>
</evidence>
<sequence length="118" mass="13065">MCVEQKGRPQPQPTADIHMNHTPAPSNYNQHAPSSPVAILHGVENLGGHSFVYGSPTPRFPHSQVETGISSGDIFYSHEYAWVHEPKWSQSICGPPSSNPHKHSPVKDIAYPRGSYLW</sequence>
<gene>
    <name evidence="2" type="ORF">O181_125716</name>
</gene>
<feature type="compositionally biased region" description="Polar residues" evidence="1">
    <location>
        <begin position="23"/>
        <end position="33"/>
    </location>
</feature>
<dbReference type="AlphaFoldDB" id="A0A9Q3KTP6"/>
<organism evidence="2 3">
    <name type="scientific">Austropuccinia psidii MF-1</name>
    <dbReference type="NCBI Taxonomy" id="1389203"/>
    <lineage>
        <taxon>Eukaryota</taxon>
        <taxon>Fungi</taxon>
        <taxon>Dikarya</taxon>
        <taxon>Basidiomycota</taxon>
        <taxon>Pucciniomycotina</taxon>
        <taxon>Pucciniomycetes</taxon>
        <taxon>Pucciniales</taxon>
        <taxon>Sphaerophragmiaceae</taxon>
        <taxon>Austropuccinia</taxon>
    </lineage>
</organism>
<reference evidence="2" key="1">
    <citation type="submission" date="2021-03" db="EMBL/GenBank/DDBJ databases">
        <title>Draft genome sequence of rust myrtle Austropuccinia psidii MF-1, a brazilian biotype.</title>
        <authorList>
            <person name="Quecine M.C."/>
            <person name="Pachon D.M.R."/>
            <person name="Bonatelli M.L."/>
            <person name="Correr F.H."/>
            <person name="Franceschini L.M."/>
            <person name="Leite T.F."/>
            <person name="Margarido G.R.A."/>
            <person name="Almeida C.A."/>
            <person name="Ferrarezi J.A."/>
            <person name="Labate C.A."/>
        </authorList>
    </citation>
    <scope>NUCLEOTIDE SEQUENCE</scope>
    <source>
        <strain evidence="2">MF-1</strain>
    </source>
</reference>
<protein>
    <submittedName>
        <fullName evidence="2">Uncharacterized protein</fullName>
    </submittedName>
</protein>
<dbReference type="Proteomes" id="UP000765509">
    <property type="component" value="Unassembled WGS sequence"/>
</dbReference>
<proteinExistence type="predicted"/>